<dbReference type="EMBL" id="NAJP01000010">
    <property type="protein sequence ID" value="TKA45768.1"/>
    <property type="molecule type" value="Genomic_DNA"/>
</dbReference>
<sequence>MSNYDQGAAQDAGYAAGAAEGDYNQAGQDVRQGEQSIENAPADVGRDAERGVDNGVRDVEDVPSDIGVRPTGWGPSPTTRFRLLYSDRLKPIYNLKQPTIRYIKPCFSSLIGHIAPKPIVLITGANQGLGYYAAQQMASTGHHILLGSRDLTKAHKAIDELLADDSVKVPKENLEAIQIDVTSDSSIREAAATVEAKHGRLDILMNNAGIALPQSAAADGTGPSLRELYQKHYDTNLFGAAVTTDAFLPLLRKSTVQGGKRISFTSSGLSSIEWALTLGENMNGANYGIYRSTKTAMNMVMVHYACLLEKEGFVVSASDPGYCGTNLNKYNGHRDPRQGAKALVLAAVEPKEKCHAKVIDDEGKAEPW</sequence>
<comment type="caution">
    <text evidence="3">The sequence shown here is derived from an EMBL/GenBank/DDBJ whole genome shotgun (WGS) entry which is preliminary data.</text>
</comment>
<dbReference type="PANTHER" id="PTHR43544:SF32">
    <property type="entry name" value="CHAIN DEHYDROGENASE, PUTATIVE (AFU_ORTHOLOGUE AFUA_5G01530)-RELATED"/>
    <property type="match status" value="1"/>
</dbReference>
<dbReference type="GO" id="GO:0019748">
    <property type="term" value="P:secondary metabolic process"/>
    <property type="evidence" value="ECO:0007669"/>
    <property type="project" value="TreeGrafter"/>
</dbReference>
<dbReference type="STRING" id="329885.A0A4U0VA26"/>
<dbReference type="InterPro" id="IPR002347">
    <property type="entry name" value="SDR_fam"/>
</dbReference>
<evidence type="ECO:0008006" key="5">
    <source>
        <dbReference type="Google" id="ProtNLM"/>
    </source>
</evidence>
<proteinExistence type="inferred from homology"/>
<dbReference type="SUPFAM" id="SSF51735">
    <property type="entry name" value="NAD(P)-binding Rossmann-fold domains"/>
    <property type="match status" value="1"/>
</dbReference>
<evidence type="ECO:0000313" key="3">
    <source>
        <dbReference type="EMBL" id="TKA45768.1"/>
    </source>
</evidence>
<dbReference type="Gene3D" id="3.40.50.720">
    <property type="entry name" value="NAD(P)-binding Rossmann-like Domain"/>
    <property type="match status" value="1"/>
</dbReference>
<reference evidence="3 4" key="1">
    <citation type="submission" date="2017-03" db="EMBL/GenBank/DDBJ databases">
        <title>Genomes of endolithic fungi from Antarctica.</title>
        <authorList>
            <person name="Coleine C."/>
            <person name="Masonjones S."/>
            <person name="Stajich J.E."/>
        </authorList>
    </citation>
    <scope>NUCLEOTIDE SEQUENCE [LARGE SCALE GENOMIC DNA]</scope>
    <source>
        <strain evidence="3 4">CCFEE 5311</strain>
    </source>
</reference>
<feature type="compositionally biased region" description="Low complexity" evidence="2">
    <location>
        <begin position="1"/>
        <end position="23"/>
    </location>
</feature>
<gene>
    <name evidence="3" type="ORF">B0A54_03453</name>
</gene>
<evidence type="ECO:0000313" key="4">
    <source>
        <dbReference type="Proteomes" id="UP000310066"/>
    </source>
</evidence>
<organism evidence="3 4">
    <name type="scientific">Friedmanniomyces endolithicus</name>
    <dbReference type="NCBI Taxonomy" id="329885"/>
    <lineage>
        <taxon>Eukaryota</taxon>
        <taxon>Fungi</taxon>
        <taxon>Dikarya</taxon>
        <taxon>Ascomycota</taxon>
        <taxon>Pezizomycotina</taxon>
        <taxon>Dothideomycetes</taxon>
        <taxon>Dothideomycetidae</taxon>
        <taxon>Mycosphaerellales</taxon>
        <taxon>Teratosphaeriaceae</taxon>
        <taxon>Friedmanniomyces</taxon>
    </lineage>
</organism>
<dbReference type="Proteomes" id="UP000310066">
    <property type="component" value="Unassembled WGS sequence"/>
</dbReference>
<dbReference type="InterPro" id="IPR036291">
    <property type="entry name" value="NAD(P)-bd_dom_sf"/>
</dbReference>
<feature type="compositionally biased region" description="Basic and acidic residues" evidence="2">
    <location>
        <begin position="44"/>
        <end position="60"/>
    </location>
</feature>
<dbReference type="AlphaFoldDB" id="A0A4U0VA26"/>
<dbReference type="Pfam" id="PF00106">
    <property type="entry name" value="adh_short"/>
    <property type="match status" value="1"/>
</dbReference>
<dbReference type="InterPro" id="IPR051468">
    <property type="entry name" value="Fungal_SecMetab_SDRs"/>
</dbReference>
<dbReference type="GO" id="GO:0005737">
    <property type="term" value="C:cytoplasm"/>
    <property type="evidence" value="ECO:0007669"/>
    <property type="project" value="TreeGrafter"/>
</dbReference>
<dbReference type="PANTHER" id="PTHR43544">
    <property type="entry name" value="SHORT-CHAIN DEHYDROGENASE/REDUCTASE"/>
    <property type="match status" value="1"/>
</dbReference>
<protein>
    <recommendedName>
        <fullName evidence="5">NAD(P)-binding protein</fullName>
    </recommendedName>
</protein>
<dbReference type="OrthoDB" id="191139at2759"/>
<evidence type="ECO:0000256" key="2">
    <source>
        <dbReference type="SAM" id="MobiDB-lite"/>
    </source>
</evidence>
<name>A0A4U0VA26_9PEZI</name>
<dbReference type="PRINTS" id="PR00081">
    <property type="entry name" value="GDHRDH"/>
</dbReference>
<feature type="region of interest" description="Disordered" evidence="2">
    <location>
        <begin position="1"/>
        <end position="73"/>
    </location>
</feature>
<dbReference type="GO" id="GO:0016491">
    <property type="term" value="F:oxidoreductase activity"/>
    <property type="evidence" value="ECO:0007669"/>
    <property type="project" value="TreeGrafter"/>
</dbReference>
<evidence type="ECO:0000256" key="1">
    <source>
        <dbReference type="ARBA" id="ARBA00006484"/>
    </source>
</evidence>
<comment type="similarity">
    <text evidence="1">Belongs to the short-chain dehydrogenases/reductases (SDR) family.</text>
</comment>
<accession>A0A4U0VA26</accession>